<dbReference type="PROSITE" id="PS50118">
    <property type="entry name" value="HMG_BOX_2"/>
    <property type="match status" value="1"/>
</dbReference>
<accession>A0A0R3TR66</accession>
<dbReference type="OrthoDB" id="6247875at2759"/>
<evidence type="ECO:0000259" key="3">
    <source>
        <dbReference type="PROSITE" id="PS50118"/>
    </source>
</evidence>
<evidence type="ECO:0000313" key="6">
    <source>
        <dbReference type="WBParaSite" id="HNAJ_0001006201-mRNA-1"/>
    </source>
</evidence>
<dbReference type="SMART" id="SM00398">
    <property type="entry name" value="HMG"/>
    <property type="match status" value="1"/>
</dbReference>
<proteinExistence type="predicted"/>
<dbReference type="Gene3D" id="1.10.30.10">
    <property type="entry name" value="High mobility group box domain"/>
    <property type="match status" value="1"/>
</dbReference>
<dbReference type="Proteomes" id="UP000278807">
    <property type="component" value="Unassembled WGS sequence"/>
</dbReference>
<dbReference type="EMBL" id="UZAE01012862">
    <property type="protein sequence ID" value="VDO07081.1"/>
    <property type="molecule type" value="Genomic_DNA"/>
</dbReference>
<reference evidence="4 5" key="2">
    <citation type="submission" date="2018-11" db="EMBL/GenBank/DDBJ databases">
        <authorList>
            <consortium name="Pathogen Informatics"/>
        </authorList>
    </citation>
    <scope>NUCLEOTIDE SEQUENCE [LARGE SCALE GENOMIC DNA]</scope>
</reference>
<reference evidence="6" key="1">
    <citation type="submission" date="2017-02" db="UniProtKB">
        <authorList>
            <consortium name="WormBaseParasite"/>
        </authorList>
    </citation>
    <scope>IDENTIFICATION</scope>
</reference>
<organism evidence="6">
    <name type="scientific">Rodentolepis nana</name>
    <name type="common">Dwarf tapeworm</name>
    <name type="synonym">Hymenolepis nana</name>
    <dbReference type="NCBI Taxonomy" id="102285"/>
    <lineage>
        <taxon>Eukaryota</taxon>
        <taxon>Metazoa</taxon>
        <taxon>Spiralia</taxon>
        <taxon>Lophotrochozoa</taxon>
        <taxon>Platyhelminthes</taxon>
        <taxon>Cestoda</taxon>
        <taxon>Eucestoda</taxon>
        <taxon>Cyclophyllidea</taxon>
        <taxon>Hymenolepididae</taxon>
        <taxon>Rodentolepis</taxon>
    </lineage>
</organism>
<feature type="region of interest" description="Disordered" evidence="2">
    <location>
        <begin position="1"/>
        <end position="43"/>
    </location>
</feature>
<dbReference type="GO" id="GO:0003677">
    <property type="term" value="F:DNA binding"/>
    <property type="evidence" value="ECO:0007669"/>
    <property type="project" value="UniProtKB-UniRule"/>
</dbReference>
<dbReference type="GO" id="GO:0005634">
    <property type="term" value="C:nucleus"/>
    <property type="evidence" value="ECO:0007669"/>
    <property type="project" value="UniProtKB-UniRule"/>
</dbReference>
<dbReference type="CDD" id="cd00084">
    <property type="entry name" value="HMG-box_SF"/>
    <property type="match status" value="1"/>
</dbReference>
<evidence type="ECO:0000313" key="4">
    <source>
        <dbReference type="EMBL" id="VDO07081.1"/>
    </source>
</evidence>
<sequence>MGCAKSSPAKMENRSLKPTLCNAGTPKRVGKRSSLTSDKPKRPPNAYVLFVQDNASLWSGDMATFSRKVADKWRKLDPKQKATYVNKAHGLMSNYKGSCPNSKCSDYLTFVCQSYKCLRTRHPDWTSQRIMDAIKDEYRRQRSSKK</sequence>
<keyword evidence="5" id="KW-1185">Reference proteome</keyword>
<protein>
    <submittedName>
        <fullName evidence="6">HMG box domain-containing protein</fullName>
    </submittedName>
</protein>
<dbReference type="InterPro" id="IPR036910">
    <property type="entry name" value="HMG_box_dom_sf"/>
</dbReference>
<dbReference type="WBParaSite" id="HNAJ_0001006201-mRNA-1">
    <property type="protein sequence ID" value="HNAJ_0001006201-mRNA-1"/>
    <property type="gene ID" value="HNAJ_0001006201"/>
</dbReference>
<dbReference type="SUPFAM" id="SSF47095">
    <property type="entry name" value="HMG-box"/>
    <property type="match status" value="1"/>
</dbReference>
<evidence type="ECO:0000256" key="1">
    <source>
        <dbReference type="PROSITE-ProRule" id="PRU00267"/>
    </source>
</evidence>
<dbReference type="AlphaFoldDB" id="A0A0R3TR66"/>
<keyword evidence="1" id="KW-0238">DNA-binding</keyword>
<feature type="domain" description="HMG box" evidence="3">
    <location>
        <begin position="40"/>
        <end position="103"/>
    </location>
</feature>
<dbReference type="Pfam" id="PF09011">
    <property type="entry name" value="HMG_box_2"/>
    <property type="match status" value="1"/>
</dbReference>
<feature type="DNA-binding region" description="HMG box" evidence="1">
    <location>
        <begin position="40"/>
        <end position="103"/>
    </location>
</feature>
<evidence type="ECO:0000256" key="2">
    <source>
        <dbReference type="SAM" id="MobiDB-lite"/>
    </source>
</evidence>
<name>A0A0R3TR66_RODNA</name>
<dbReference type="InterPro" id="IPR009071">
    <property type="entry name" value="HMG_box_dom"/>
</dbReference>
<evidence type="ECO:0000313" key="5">
    <source>
        <dbReference type="Proteomes" id="UP000278807"/>
    </source>
</evidence>
<gene>
    <name evidence="4" type="ORF">HNAJ_LOCUS10057</name>
</gene>
<keyword evidence="1" id="KW-0539">Nucleus</keyword>